<evidence type="ECO:0000313" key="4">
    <source>
        <dbReference type="Proteomes" id="UP000002258"/>
    </source>
</evidence>
<dbReference type="Pfam" id="PF25808">
    <property type="entry name" value="TPR_LAA1_C"/>
    <property type="match status" value="1"/>
</dbReference>
<dbReference type="FunCoup" id="A3LXN2">
    <property type="interactions" value="124"/>
</dbReference>
<feature type="compositionally biased region" description="Basic and acidic residues" evidence="1">
    <location>
        <begin position="552"/>
        <end position="565"/>
    </location>
</feature>
<dbReference type="GO" id="GO:0005794">
    <property type="term" value="C:Golgi apparatus"/>
    <property type="evidence" value="ECO:0007669"/>
    <property type="project" value="TreeGrafter"/>
</dbReference>
<proteinExistence type="predicted"/>
<dbReference type="OMA" id="WEFKLFI"/>
<dbReference type="GO" id="GO:0016020">
    <property type="term" value="C:membrane"/>
    <property type="evidence" value="ECO:0007669"/>
    <property type="project" value="TreeGrafter"/>
</dbReference>
<keyword evidence="4" id="KW-1185">Reference proteome</keyword>
<dbReference type="GO" id="GO:0005829">
    <property type="term" value="C:cytosol"/>
    <property type="evidence" value="ECO:0007669"/>
    <property type="project" value="GOC"/>
</dbReference>
<evidence type="ECO:0000256" key="1">
    <source>
        <dbReference type="SAM" id="MobiDB-lite"/>
    </source>
</evidence>
<dbReference type="Pfam" id="PF20210">
    <property type="entry name" value="Laa1_Sip1_HTR5"/>
    <property type="match status" value="1"/>
</dbReference>
<dbReference type="STRING" id="322104.A3LXN2"/>
<dbReference type="InterPro" id="IPR057981">
    <property type="entry name" value="TPR_LAA1-like_C"/>
</dbReference>
<organism evidence="3 4">
    <name type="scientific">Scheffersomyces stipitis (strain ATCC 58785 / CBS 6054 / NBRC 10063 / NRRL Y-11545)</name>
    <name type="common">Yeast</name>
    <name type="synonym">Pichia stipitis</name>
    <dbReference type="NCBI Taxonomy" id="322104"/>
    <lineage>
        <taxon>Eukaryota</taxon>
        <taxon>Fungi</taxon>
        <taxon>Dikarya</taxon>
        <taxon>Ascomycota</taxon>
        <taxon>Saccharomycotina</taxon>
        <taxon>Pichiomycetes</taxon>
        <taxon>Debaryomycetaceae</taxon>
        <taxon>Scheffersomyces</taxon>
    </lineage>
</organism>
<dbReference type="PANTHER" id="PTHR21663:SF0">
    <property type="entry name" value="HEAT REPEAT-CONTAINING PROTEIN 5B"/>
    <property type="match status" value="1"/>
</dbReference>
<reference evidence="3 4" key="1">
    <citation type="journal article" date="2007" name="Nat. Biotechnol.">
        <title>Genome sequence of the lignocellulose-bioconverting and xylose-fermenting yeast Pichia stipitis.</title>
        <authorList>
            <person name="Jeffries T.W."/>
            <person name="Grigoriev I.V."/>
            <person name="Grimwood J."/>
            <person name="Laplaza J.M."/>
            <person name="Aerts A."/>
            <person name="Salamov A."/>
            <person name="Schmutz J."/>
            <person name="Lindquist E."/>
            <person name="Dehal P."/>
            <person name="Shapiro H."/>
            <person name="Jin Y.S."/>
            <person name="Passoth V."/>
            <person name="Richardson P.M."/>
        </authorList>
    </citation>
    <scope>NUCLEOTIDE SEQUENCE [LARGE SCALE GENOMIC DNA]</scope>
    <source>
        <strain evidence="4">ATCC 58785 / CBS 6054 / NBRC 10063 / NRRL Y-11545</strain>
    </source>
</reference>
<accession>A3LXN2</accession>
<dbReference type="GeneID" id="4840376"/>
<dbReference type="RefSeq" id="XP_001385523.2">
    <property type="nucleotide sequence ID" value="XM_001385486.1"/>
</dbReference>
<dbReference type="GO" id="GO:0030139">
    <property type="term" value="C:endocytic vesicle"/>
    <property type="evidence" value="ECO:0007669"/>
    <property type="project" value="TreeGrafter"/>
</dbReference>
<dbReference type="EMBL" id="CP000500">
    <property type="protein sequence ID" value="ABN67494.2"/>
    <property type="molecule type" value="Genomic_DNA"/>
</dbReference>
<dbReference type="eggNOG" id="KOG1822">
    <property type="taxonomic scope" value="Eukaryota"/>
</dbReference>
<dbReference type="HOGENOM" id="CLU_231988_0_0_1"/>
<dbReference type="GO" id="GO:0008104">
    <property type="term" value="P:intracellular protein localization"/>
    <property type="evidence" value="ECO:0007669"/>
    <property type="project" value="TreeGrafter"/>
</dbReference>
<dbReference type="InterPro" id="IPR040108">
    <property type="entry name" value="Laa1/Sip1/HEATR5"/>
</dbReference>
<feature type="region of interest" description="Disordered" evidence="1">
    <location>
        <begin position="2140"/>
        <end position="2167"/>
    </location>
</feature>
<dbReference type="OrthoDB" id="192608at2759"/>
<evidence type="ECO:0000313" key="3">
    <source>
        <dbReference type="EMBL" id="ABN67494.2"/>
    </source>
</evidence>
<dbReference type="SUPFAM" id="SSF48371">
    <property type="entry name" value="ARM repeat"/>
    <property type="match status" value="1"/>
</dbReference>
<feature type="domain" description="LAA1-like C-terminal TPR repeats" evidence="2">
    <location>
        <begin position="1994"/>
        <end position="2151"/>
    </location>
</feature>
<dbReference type="GO" id="GO:0042147">
    <property type="term" value="P:retrograde transport, endosome to Golgi"/>
    <property type="evidence" value="ECO:0007669"/>
    <property type="project" value="TreeGrafter"/>
</dbReference>
<dbReference type="GO" id="GO:0006897">
    <property type="term" value="P:endocytosis"/>
    <property type="evidence" value="ECO:0007669"/>
    <property type="project" value="TreeGrafter"/>
</dbReference>
<dbReference type="InParanoid" id="A3LXN2"/>
<dbReference type="KEGG" id="pic:PICST_61948"/>
<protein>
    <recommendedName>
        <fullName evidence="2">LAA1-like C-terminal TPR repeats domain-containing protein</fullName>
    </recommendedName>
</protein>
<sequence length="2167" mass="246906">MDAREFAEILSRYDKSEIFNCLTVVNGRLTKATDISIDDYTIYLTQLTSLIDKFNVPPVSSKSKQSAKESPEASAAATLQGKLSLNIFRLLSRNLVLILTHLPTKVYDVANGLLNHLQLTDASYLRPICQISIVVLIDLYESFPNNLGSLVNYSLNQIYKIIKKTPTIDSSLIYLLNSITKNATKADIDEKFQAKLLKIVTKNITSTSISYTLEAAVGIESTSILLKKNYVLCLKNLLLLAISTNYEGLLATSASSTGTSKLKPEAIMSQQHQFQINLLNSNEKIFYYCLTNYSKEVRIAAIEMLANILTNLVPVGKFNPIDYIVSSFSLPSLNFWNDALTIQYDPEDLEPTDYKRVNNTITGHDSESIIHENTELLVFQTSIVEVLILYIQLEQFQNPEYISTNLSYILDIILARFSELNHISNHIQNQQWNKVLTQWCAFIDYIVKESGSNCHEILTNYIYSKFNVRSTSGTFLSEHESSNYNGPSINKGKRETALFNFKSKSSSKTRNKDIKSKEVRPYHNTYQVYLLLYIVGLLLPFGVNFNSNAVKEEESTSNTDVHDTTADDDEFEEQVNSESSFIRDILMKLVINENSYIRNYALKALLLYAKYNDVETNILILSTFRLVNQEFKSSDVEKDTSGDSSKREENICGLASVRLLSYSLLLSSFIKQAEWSLLQNSTVVKILSFCTQNLKHNNNNNRSNFLKNTACWVILTSLVTFYNESEYVKLNSSQFLVFWKGLLTSQFISSSSGVVSEASQTLEIVDNLKLRNSSLVCLLNYLNSVELTPESLRQIQFLLTKSYNYLSYLESNIEIVGSVTNFNGQGFNESDYNPNLINNLQYSNYAYNNKLSYDKSIISLILYGKRVILKSFHKLATLLKNDINSNMVIFLLKVFGDTKVFSRLSVVEEKSRSSKKSSSLRLNDFDFSSILLGEDYNYSFGVTSKYHDYFDNIDELSSSQTHANNGLLYSDPFSVSSNPITKGSLESGSSKQFKIWIDYFEKQIFSSVDHSIDYDPSVFITQDYSTMEKYSTNLTTSLVDLSIELFQLVFPYLSLKIQFSLAEQLRNSLTAKSVDPLRLKAVEVNLSVAIHGALNNIVKKKLELNKQIVEVFIDTISKIESRNVNIVSINTDSIAMATKLTNKEYINEQIEKYVNDIVNNSNPFERGYTILSLSKIYQQTHFGFVDIYNIALQLLNDPNPVVYHYALSALIILFQSNIDSLSFIPSTLDSIFIKYLKDEFSFDIDSKLLVNLKCKYGSIGQTTKLLRLFVTSLGPNLRDWSSENKLQIKNVIMSLSQGIGLATAEDYVDVYRHLLGFFQELIIFDPKLIDGEIPFFADLLNLIISKNMKIGLTSSSPTSLNRESIFPFNTSYDLYRASYECYVELLKIYGSPVLSKESVGMLWVSMNIKPCSELKEFIQLWMESSLDMNWFVILNSLFKCSSKKLIGPFIELNYQQKLLPLSQRQKKKNTNNLDFKDEEIENIVGDGDDDEDKSEPITWEFKLFIYFLLNHLLDLCSKHPKLADRLKTKIPDIVKISFLGSTSPITEIRLRGINLLDKVLGLFGHLPDPLYPGVSILEQQQAQIISALTPCFSPGSDAKVIVNTINVCSKFISLPRIKFYSKQRILKTLIYLLEEISSNKFLRFGFLEDMSENGRKSIQISILNCWALLKIDASEVPEGIEPELLETLDKYSTLLTSLWIFVLREYSSLKYNDINQKELEIYGNYWINFISVLSIELEKDEKFVEKYLADDAQNFFFVLFSQCVESLVKNRNVSEILVSLNRLISNPGLVDILFNDEFFGEVVDLFDRLILIDYDTEIQIKLLDIVANIFQSYITNHPDTFENGFDKLFELIRIEMLPLFGILPFLRQDFDPNNESQQLQLKHVDSAPHLLVLKKALERLVQMTAGFADIVKVDLYACLLYISAKIYQSRNSLLISVILPHLKQIVTESKVSDYDLVDTFRNAIHNYYEISAESTYTVITAIVLVTSGDVKLDETDSQKLSAALIQLLSSSETASMSIQCIKTLIQYSSKLDGQVPVIQYLVSDLVKILSQIDDQKKIDDPKVGFEILFLFTKTVNEEKKSMALYSILIPLLLRYNDRSEISKEYLHDRLIFLVSHDPHSFKAVVTSALTESQKKLTEELVKSTTKEDSEMTRNQPEIKLKTFGSEN</sequence>
<name>A3LXN2_PICST</name>
<dbReference type="Proteomes" id="UP000002258">
    <property type="component" value="Chromosome 6"/>
</dbReference>
<dbReference type="PANTHER" id="PTHR21663">
    <property type="entry name" value="HYPOTHETICAL HEAT DOMAIN-CONTAINING"/>
    <property type="match status" value="1"/>
</dbReference>
<dbReference type="InterPro" id="IPR046837">
    <property type="entry name" value="Laa1/Sip1/HEATR5-like_HEAT"/>
</dbReference>
<dbReference type="InterPro" id="IPR016024">
    <property type="entry name" value="ARM-type_fold"/>
</dbReference>
<evidence type="ECO:0000259" key="2">
    <source>
        <dbReference type="Pfam" id="PF25808"/>
    </source>
</evidence>
<feature type="compositionally biased region" description="Basic and acidic residues" evidence="1">
    <location>
        <begin position="2140"/>
        <end position="2160"/>
    </location>
</feature>
<feature type="region of interest" description="Disordered" evidence="1">
    <location>
        <begin position="552"/>
        <end position="572"/>
    </location>
</feature>
<gene>
    <name evidence="3" type="ORF">PICST_61948</name>
</gene>